<dbReference type="Proteomes" id="UP000789405">
    <property type="component" value="Unassembled WGS sequence"/>
</dbReference>
<dbReference type="SMART" id="SM00240">
    <property type="entry name" value="FHA"/>
    <property type="match status" value="1"/>
</dbReference>
<dbReference type="PROSITE" id="PS50887">
    <property type="entry name" value="GGDEF"/>
    <property type="match status" value="1"/>
</dbReference>
<evidence type="ECO:0000313" key="8">
    <source>
        <dbReference type="Proteomes" id="UP000789405"/>
    </source>
</evidence>
<dbReference type="GO" id="GO:0052621">
    <property type="term" value="F:diguanylate cyclase activity"/>
    <property type="evidence" value="ECO:0007669"/>
    <property type="project" value="TreeGrafter"/>
</dbReference>
<gene>
    <name evidence="7" type="ORF">DERYTH_LOCUS2991</name>
</gene>
<feature type="domain" description="GGDEF" evidence="6">
    <location>
        <begin position="882"/>
        <end position="1015"/>
    </location>
</feature>
<evidence type="ECO:0000259" key="4">
    <source>
        <dbReference type="PROSITE" id="PS50006"/>
    </source>
</evidence>
<dbReference type="GO" id="GO:0004672">
    <property type="term" value="F:protein kinase activity"/>
    <property type="evidence" value="ECO:0007669"/>
    <property type="project" value="InterPro"/>
</dbReference>
<organism evidence="7 8">
    <name type="scientific">Dentiscutata erythropus</name>
    <dbReference type="NCBI Taxonomy" id="1348616"/>
    <lineage>
        <taxon>Eukaryota</taxon>
        <taxon>Fungi</taxon>
        <taxon>Fungi incertae sedis</taxon>
        <taxon>Mucoromycota</taxon>
        <taxon>Glomeromycotina</taxon>
        <taxon>Glomeromycetes</taxon>
        <taxon>Diversisporales</taxon>
        <taxon>Gigasporaceae</taxon>
        <taxon>Dentiscutata</taxon>
    </lineage>
</organism>
<feature type="compositionally biased region" description="Polar residues" evidence="3">
    <location>
        <begin position="234"/>
        <end position="249"/>
    </location>
</feature>
<dbReference type="GO" id="GO:0005886">
    <property type="term" value="C:plasma membrane"/>
    <property type="evidence" value="ECO:0007669"/>
    <property type="project" value="TreeGrafter"/>
</dbReference>
<dbReference type="InterPro" id="IPR011009">
    <property type="entry name" value="Kinase-like_dom_sf"/>
</dbReference>
<protein>
    <submittedName>
        <fullName evidence="7">2238_t:CDS:1</fullName>
    </submittedName>
</protein>
<feature type="domain" description="Protein kinase" evidence="5">
    <location>
        <begin position="576"/>
        <end position="889"/>
    </location>
</feature>
<dbReference type="SMART" id="SM00267">
    <property type="entry name" value="GGDEF"/>
    <property type="match status" value="1"/>
</dbReference>
<reference evidence="7" key="1">
    <citation type="submission" date="2021-06" db="EMBL/GenBank/DDBJ databases">
        <authorList>
            <person name="Kallberg Y."/>
            <person name="Tangrot J."/>
            <person name="Rosling A."/>
        </authorList>
    </citation>
    <scope>NUCLEOTIDE SEQUENCE</scope>
    <source>
        <strain evidence="7">MA453B</strain>
    </source>
</reference>
<feature type="region of interest" description="Disordered" evidence="3">
    <location>
        <begin position="234"/>
        <end position="343"/>
    </location>
</feature>
<dbReference type="PROSITE" id="PS50011">
    <property type="entry name" value="PROTEIN_KINASE_DOM"/>
    <property type="match status" value="1"/>
</dbReference>
<dbReference type="PROSITE" id="PS50006">
    <property type="entry name" value="FHA_DOMAIN"/>
    <property type="match status" value="1"/>
</dbReference>
<dbReference type="Gene3D" id="1.10.510.10">
    <property type="entry name" value="Transferase(Phosphotransferase) domain 1"/>
    <property type="match status" value="1"/>
</dbReference>
<keyword evidence="8" id="KW-1185">Reference proteome</keyword>
<dbReference type="SMART" id="SM00220">
    <property type="entry name" value="S_TKc"/>
    <property type="match status" value="1"/>
</dbReference>
<dbReference type="InterPro" id="IPR000253">
    <property type="entry name" value="FHA_dom"/>
</dbReference>
<accession>A0A9N8ZP15</accession>
<dbReference type="InterPro" id="IPR032030">
    <property type="entry name" value="YscD_cytoplasmic_dom"/>
</dbReference>
<comment type="similarity">
    <text evidence="2">Belongs to the protein kinase superfamily. CAMK Ser/Thr protein kinase family. CHEK2 subfamily.</text>
</comment>
<dbReference type="GO" id="GO:0043709">
    <property type="term" value="P:cell adhesion involved in single-species biofilm formation"/>
    <property type="evidence" value="ECO:0007669"/>
    <property type="project" value="TreeGrafter"/>
</dbReference>
<evidence type="ECO:0000256" key="2">
    <source>
        <dbReference type="ARBA" id="ARBA00005575"/>
    </source>
</evidence>
<dbReference type="Pfam" id="PF16697">
    <property type="entry name" value="Yop-YscD_cpl"/>
    <property type="match status" value="1"/>
</dbReference>
<dbReference type="GO" id="GO:0005524">
    <property type="term" value="F:ATP binding"/>
    <property type="evidence" value="ECO:0007669"/>
    <property type="project" value="InterPro"/>
</dbReference>
<dbReference type="InterPro" id="IPR008984">
    <property type="entry name" value="SMAD_FHA_dom_sf"/>
</dbReference>
<comment type="caution">
    <text evidence="7">The sequence shown here is derived from an EMBL/GenBank/DDBJ whole genome shotgun (WGS) entry which is preliminary data.</text>
</comment>
<dbReference type="SUPFAM" id="SSF56112">
    <property type="entry name" value="Protein kinase-like (PK-like)"/>
    <property type="match status" value="1"/>
</dbReference>
<dbReference type="Gene3D" id="3.30.70.270">
    <property type="match status" value="1"/>
</dbReference>
<dbReference type="InterPro" id="IPR050469">
    <property type="entry name" value="Diguanylate_Cyclase"/>
</dbReference>
<proteinExistence type="inferred from homology"/>
<dbReference type="SUPFAM" id="SSF49879">
    <property type="entry name" value="SMAD/FHA domain"/>
    <property type="match status" value="1"/>
</dbReference>
<evidence type="ECO:0000259" key="6">
    <source>
        <dbReference type="PROSITE" id="PS50887"/>
    </source>
</evidence>
<feature type="domain" description="FHA" evidence="4">
    <location>
        <begin position="772"/>
        <end position="821"/>
    </location>
</feature>
<feature type="compositionally biased region" description="Low complexity" evidence="3">
    <location>
        <begin position="258"/>
        <end position="277"/>
    </location>
</feature>
<dbReference type="Gene3D" id="2.60.200.20">
    <property type="match status" value="1"/>
</dbReference>
<sequence length="1044" mass="119763">MLLKSRQRLSLDDNSSLDDNLNLVDNNYFSSIEWEISVKSRQRLSLDDNSSLDDNLNLVDNNYFSSIECLDDYLNLVDINYFNKDWEMLVESRQRLYHMTYKSIKTNAPGRMELVEQNITISNGGNSKFCNSNHIEISNFVSVNATVFQGTSANSYIQIVRLYSLINEKRVEIDKMLDSQPVYALGPYFKQDYSVLSIACWVTKPLNELLIKKLSDLFDNKYDIVQLRNKDINSNAKKVPNDNDNNLSKSEGDDYQTSEENQGSEGNQNQENQNSYESSEKNVNDENGEGNDENRNGENGIGSENSGGNTNNGNKNGGNKNIRSKNNENGGGDGDNNGKSNAENDQFIRVISAAIVKGEVEDEVKKEEFQSFNIDVRIRANIKRNILSFSIELIGCGTKCFIKNVSPIINNKFEELGFTVEDTYSPLKSKDHEWEMEIKECPINGPTWSYKLRSDIEINFDKIDHITCPELHKRLHSGKWLLEESVKEFRITVEQKLNCKITPTSPDKPDKQPQLTRFLITCLPRLTHKLEVSFKVNDMTKFNEDFAELVKNLGRDKRILDINLGNTNTLKANREFKNRSNISNGSSEVKRAYLENTNTHFVIKLLNEYDSDKYYERFNREIMNLKKIDSYENNENVIGFYGITKEPFREFYSMVLQYCGDKTLREHLKEECTSKKGWKYKVEMATNIANGLKYIHTANIVHCNLKECTSIEEVISRLKEIEFDHVYQDSDYIPEISYGNRNNYASVKDACLTVIQGSSQNKYFFLPQYATTFIGRNKSNDIIIKDQEIARKHACIECFQGSVVIYDLGFEPGISVNDKRLIFHFKRALEKEDKIKIGRSVFQYLPAGEYENRIDKLLPIYNKKYLLKSLEKEFNSAKEDKQNLSLIFFDLDNFKRINDNNSHGAGDYALKELANLIQSHLCPEDIFARFGGDEFTIILKNTNSELASEYAEKIRKAVESHSFIYDEKRLPATLSIGVAEIDSSVACYEDLLKQADQALNIAKCQGKNRALDNNVVTGEQLTISAIRIVDEKDCEMGYEEISSK</sequence>
<dbReference type="NCBIfam" id="TIGR00254">
    <property type="entry name" value="GGDEF"/>
    <property type="match status" value="1"/>
</dbReference>
<evidence type="ECO:0000313" key="7">
    <source>
        <dbReference type="EMBL" id="CAG8502882.1"/>
    </source>
</evidence>
<dbReference type="FunFam" id="3.30.70.270:FF:000001">
    <property type="entry name" value="Diguanylate cyclase domain protein"/>
    <property type="match status" value="1"/>
</dbReference>
<dbReference type="AlphaFoldDB" id="A0A9N8ZP15"/>
<dbReference type="CDD" id="cd01949">
    <property type="entry name" value="GGDEF"/>
    <property type="match status" value="1"/>
</dbReference>
<feature type="compositionally biased region" description="Low complexity" evidence="3">
    <location>
        <begin position="297"/>
        <end position="321"/>
    </location>
</feature>
<comment type="subcellular location">
    <subcellularLocation>
        <location evidence="1">Membrane</location>
        <topology evidence="1">Single-pass membrane protein</topology>
    </subcellularLocation>
</comment>
<dbReference type="OrthoDB" id="2447036at2759"/>
<evidence type="ECO:0000259" key="5">
    <source>
        <dbReference type="PROSITE" id="PS50011"/>
    </source>
</evidence>
<dbReference type="EMBL" id="CAJVPY010001002">
    <property type="protein sequence ID" value="CAG8502882.1"/>
    <property type="molecule type" value="Genomic_DNA"/>
</dbReference>
<evidence type="ECO:0000256" key="3">
    <source>
        <dbReference type="SAM" id="MobiDB-lite"/>
    </source>
</evidence>
<name>A0A9N8ZP15_9GLOM</name>
<dbReference type="Pfam" id="PF00990">
    <property type="entry name" value="GGDEF"/>
    <property type="match status" value="1"/>
</dbReference>
<dbReference type="PANTHER" id="PTHR45138">
    <property type="entry name" value="REGULATORY COMPONENTS OF SENSORY TRANSDUCTION SYSTEM"/>
    <property type="match status" value="1"/>
</dbReference>
<dbReference type="InterPro" id="IPR000719">
    <property type="entry name" value="Prot_kinase_dom"/>
</dbReference>
<dbReference type="InterPro" id="IPR000160">
    <property type="entry name" value="GGDEF_dom"/>
</dbReference>
<dbReference type="InterPro" id="IPR029787">
    <property type="entry name" value="Nucleotide_cyclase"/>
</dbReference>
<dbReference type="CDD" id="cd00060">
    <property type="entry name" value="FHA"/>
    <property type="match status" value="1"/>
</dbReference>
<dbReference type="Pfam" id="PF00069">
    <property type="entry name" value="Pkinase"/>
    <property type="match status" value="1"/>
</dbReference>
<dbReference type="SUPFAM" id="SSF55073">
    <property type="entry name" value="Nucleotide cyclase"/>
    <property type="match status" value="1"/>
</dbReference>
<dbReference type="PANTHER" id="PTHR45138:SF9">
    <property type="entry name" value="DIGUANYLATE CYCLASE DGCM-RELATED"/>
    <property type="match status" value="1"/>
</dbReference>
<dbReference type="InterPro" id="IPR043128">
    <property type="entry name" value="Rev_trsase/Diguanyl_cyclase"/>
</dbReference>
<evidence type="ECO:0000256" key="1">
    <source>
        <dbReference type="ARBA" id="ARBA00004167"/>
    </source>
</evidence>